<feature type="compositionally biased region" description="Low complexity" evidence="10">
    <location>
        <begin position="1251"/>
        <end position="1267"/>
    </location>
</feature>
<dbReference type="Pfam" id="PF05192">
    <property type="entry name" value="MutS_III"/>
    <property type="match status" value="1"/>
</dbReference>
<dbReference type="SMART" id="SM00534">
    <property type="entry name" value="MUTSac"/>
    <property type="match status" value="1"/>
</dbReference>
<feature type="region of interest" description="Disordered" evidence="10">
    <location>
        <begin position="1095"/>
        <end position="1190"/>
    </location>
</feature>
<dbReference type="InterPro" id="IPR007861">
    <property type="entry name" value="DNA_mismatch_repair_MutS_clamp"/>
</dbReference>
<feature type="region of interest" description="Disordered" evidence="10">
    <location>
        <begin position="1226"/>
        <end position="1285"/>
    </location>
</feature>
<dbReference type="GO" id="GO:0016757">
    <property type="term" value="F:glycosyltransferase activity"/>
    <property type="evidence" value="ECO:0007669"/>
    <property type="project" value="UniProtKB-KW"/>
</dbReference>
<dbReference type="InterPro" id="IPR027417">
    <property type="entry name" value="P-loop_NTPase"/>
</dbReference>
<feature type="compositionally biased region" description="Polar residues" evidence="10">
    <location>
        <begin position="912"/>
        <end position="925"/>
    </location>
</feature>
<feature type="domain" description="DNA mismatch repair proteins mutS family" evidence="11">
    <location>
        <begin position="710"/>
        <end position="726"/>
    </location>
</feature>
<feature type="region of interest" description="Disordered" evidence="10">
    <location>
        <begin position="992"/>
        <end position="1043"/>
    </location>
</feature>
<evidence type="ECO:0000313" key="12">
    <source>
        <dbReference type="EMBL" id="ULT96439.1"/>
    </source>
</evidence>
<dbReference type="Gene3D" id="1.10.1420.10">
    <property type="match status" value="1"/>
</dbReference>
<dbReference type="PANTHER" id="PTHR11361:SF20">
    <property type="entry name" value="MUTS PROTEIN HOMOLOG 5"/>
    <property type="match status" value="1"/>
</dbReference>
<feature type="compositionally biased region" description="Polar residues" evidence="10">
    <location>
        <begin position="1029"/>
        <end position="1043"/>
    </location>
</feature>
<sequence length="1767" mass="200368">MATRWRYYNSKRGNNNRGRGRGRNRGTSLTAISLPRQDRFPGGLNDDEFFQDKPMNAKEFVDETVLSVSFSGNMLGAACYEQSSQLVRIMNDVSEDHEFALLGRLIEEVKPTMIIANRSQDLDFIKLLSSKYAKHERLPSDGKSSSHTSTYDTIPTWDASLVYSSDDVEEKEDQDDDDFDGPPATLHKLPNNFFKMPNALQRLKMMVGSDDAKMTDEDKHIIVAMRFDIEAVNMMRSFGALLLFLDETRLGVENQPLSVSSPIKSIKTMTLENLVDIDYSTIQALDILPKEIESKKNVGKDRSLFSLVDRCRSTVGKKCLKKWFKNPTTDRAVLLSRQKCVHYFKQDWNAEITAKIASMLGKVTALNNVFQRFQSGTAKLLHWECFVSTVNALVDVVHILRQTPIAKEFPVENSLLTEVSEIAIIASSIINFAESRIQGRVTVNPAIDEELDKLRDIYENMPLFLTAVAKQECARLGLDAFSNVTIVYIPLVGFVLSLPTNFPVENYSDMSLVYAKSDEVRVRNETTERLDDEYGDILMKLIDSQTAIILALKTRVLKKKRSISKLLSVAARIDALISMGLVAAENGWNCPTLMDEPVIEALELFHPISVLVVKKNFVPNKVTSGRDGIKASIITGPNACGKSVYMKSIGILAFLTHIGSFVPARYAKVGIVDRIVTRMFTVDSVLDGMSTFAKDVEQVAFALRKATGNSLVIIDEFGKGTMTEVGLALLASCMTYWMNKGPEHCPHIFLASHFHALPKHIPLDKNIASFLTFKVLREGEGKIKYLFQLAPGLIDCSFAMAVAKEEGIPMPVIGRACRIYKALKSGVSLKEIKAEVSKNNDEKLVAEMDIVLRNEDGFIDAVESFVIRQQREEIEAKARSEAKASYTEPSEVASLQDNLSSVSKRKSENYQRTRGQSVLSTKSAQSVDSVLDALLPKRKRIATPILNESNVTQEPPRSPDPFSIDDDSVTSKGEEREDVISTTMVPQMQRLASEEEEDHTTRSHSSVMANPQLADKYNTPAKPGGTKGCQPSSTSKFPISTKIPKTTDQTVLLNDDFNVPETPNQPNQTSRLSSRSFLMPQLPYPDKYVLDRIKERSTKDSMFKTPTNDRRLQKLTQGTPRDRDIHTPIQSSRNTPEAHNSMFKTPNATKSGHNMMTPRTSSRREFRKDDILETPQTPKNRSSFTPSGSPFSIFASQATFGGISSSETSDHDMSQFFGSLNNNRVEKAQSKNSQSTVFDTPVAKSSEKQRYPSQKSSSKSRVSPSSVVLERLTGEESQKTPQPRGDYIIDFEFQINDTDPIYGKKDHLHGPSFDFLNSQDDADDNFMDFLDSPSSSRIDTGKKNRNLKLSNACIVPYWNQVTTDDVTHSDEFKKWRATGFGDTNNLIDAESRLLSAFVYPEEISIITTALYTFGKPATCRYYDCNRIEIHSARFKSVVWPLSVITCPRRLGIEYVSVSFEDEEEEDNQVIREPIPLVFRAYEKPIHEISVCVGPLYGNESKWLETIEYVEHYRLLGATFFYFNLFNMNDYDRKIIDDYERLGLAESTKYVTEYLRVGWMSHLLQTHECHHRSKFHSKWVINMDIDERLVYTGPFNLKHYLKSMPPNIGEISFSTNRVLKTEKIPEKYTSEAKLLSDMMFIKYNKTTEISWYNLKGVIRPELVASLFFHWSFFQFEGVKVMSVPKRFGHVRHYRNVDGSALNGNWMDFYNGTLRETRLASSFEKKLAKAVRKRVKYVYDQRMIRCEEIPNWVTVRYRRELLDCKFKYE</sequence>
<feature type="region of interest" description="Disordered" evidence="10">
    <location>
        <begin position="1"/>
        <end position="28"/>
    </location>
</feature>
<organism evidence="12 13">
    <name type="scientific">Caenorhabditis briggsae</name>
    <dbReference type="NCBI Taxonomy" id="6238"/>
    <lineage>
        <taxon>Eukaryota</taxon>
        <taxon>Metazoa</taxon>
        <taxon>Ecdysozoa</taxon>
        <taxon>Nematoda</taxon>
        <taxon>Chromadorea</taxon>
        <taxon>Rhabditida</taxon>
        <taxon>Rhabditina</taxon>
        <taxon>Rhabditomorpha</taxon>
        <taxon>Rhabditoidea</taxon>
        <taxon>Rhabditidae</taxon>
        <taxon>Peloderinae</taxon>
        <taxon>Caenorhabditis</taxon>
    </lineage>
</organism>
<dbReference type="PANTHER" id="PTHR11361">
    <property type="entry name" value="DNA MISMATCH REPAIR PROTEIN MUTS FAMILY MEMBER"/>
    <property type="match status" value="1"/>
</dbReference>
<dbReference type="GO" id="GO:0007127">
    <property type="term" value="P:meiosis I"/>
    <property type="evidence" value="ECO:0007669"/>
    <property type="project" value="UniProtKB-ARBA"/>
</dbReference>
<reference evidence="12 13" key="1">
    <citation type="submission" date="2022-05" db="EMBL/GenBank/DDBJ databases">
        <title>Chromosome-level reference genomes for two strains of Caenorhabditis briggsae: an improved platform for comparative genomics.</title>
        <authorList>
            <person name="Stevens L."/>
            <person name="Andersen E.C."/>
        </authorList>
    </citation>
    <scope>NUCLEOTIDE SEQUENCE [LARGE SCALE GENOMIC DNA]</scope>
    <source>
        <strain evidence="12">QX1410_ONT</strain>
        <tissue evidence="12">Whole-organism</tissue>
    </source>
</reference>
<dbReference type="InterPro" id="IPR007696">
    <property type="entry name" value="DNA_mismatch_repair_MutS_core"/>
</dbReference>
<dbReference type="EMBL" id="CP090894">
    <property type="protein sequence ID" value="ULT96439.1"/>
    <property type="molecule type" value="Genomic_DNA"/>
</dbReference>
<evidence type="ECO:0000256" key="7">
    <source>
        <dbReference type="ARBA" id="ARBA00022840"/>
    </source>
</evidence>
<evidence type="ECO:0000256" key="6">
    <source>
        <dbReference type="ARBA" id="ARBA00022741"/>
    </source>
</evidence>
<evidence type="ECO:0000256" key="9">
    <source>
        <dbReference type="ARBA" id="ARBA00023136"/>
    </source>
</evidence>
<dbReference type="GO" id="GO:0030983">
    <property type="term" value="F:mismatched DNA binding"/>
    <property type="evidence" value="ECO:0007669"/>
    <property type="project" value="InterPro"/>
</dbReference>
<keyword evidence="5" id="KW-0808">Transferase</keyword>
<protein>
    <recommendedName>
        <fullName evidence="11">DNA mismatch repair proteins mutS family domain-containing protein</fullName>
    </recommendedName>
</protein>
<dbReference type="FunFam" id="1.10.1420.10:FF:000095">
    <property type="entry name" value="DNA mismatch repair protein"/>
    <property type="match status" value="1"/>
</dbReference>
<keyword evidence="6" id="KW-0547">Nucleotide-binding</keyword>
<evidence type="ECO:0000256" key="2">
    <source>
        <dbReference type="ARBA" id="ARBA00006271"/>
    </source>
</evidence>
<keyword evidence="8" id="KW-0238">DNA-binding</keyword>
<dbReference type="Pfam" id="PF05190">
    <property type="entry name" value="MutS_IV"/>
    <property type="match status" value="1"/>
</dbReference>
<feature type="region of interest" description="Disordered" evidence="10">
    <location>
        <begin position="1055"/>
        <end position="1078"/>
    </location>
</feature>
<evidence type="ECO:0000259" key="11">
    <source>
        <dbReference type="PROSITE" id="PS00486"/>
    </source>
</evidence>
<dbReference type="Gene3D" id="3.40.50.300">
    <property type="entry name" value="P-loop containing nucleotide triphosphate hydrolases"/>
    <property type="match status" value="1"/>
</dbReference>
<dbReference type="GO" id="GO:0005524">
    <property type="term" value="F:ATP binding"/>
    <property type="evidence" value="ECO:0007669"/>
    <property type="project" value="UniProtKB-KW"/>
</dbReference>
<dbReference type="InterPro" id="IPR008166">
    <property type="entry name" value="Glyco_transf_92"/>
</dbReference>
<dbReference type="SMART" id="SM00533">
    <property type="entry name" value="MUTSd"/>
    <property type="match status" value="1"/>
</dbReference>
<keyword evidence="4" id="KW-0328">Glycosyltransferase</keyword>
<dbReference type="Pfam" id="PF00488">
    <property type="entry name" value="MutS_V"/>
    <property type="match status" value="1"/>
</dbReference>
<comment type="subcellular location">
    <subcellularLocation>
        <location evidence="1">Membrane</location>
        <topology evidence="1">Single-pass membrane protein</topology>
    </subcellularLocation>
</comment>
<dbReference type="SUPFAM" id="SSF48334">
    <property type="entry name" value="DNA repair protein MutS, domain III"/>
    <property type="match status" value="1"/>
</dbReference>
<feature type="compositionally biased region" description="Basic and acidic residues" evidence="10">
    <location>
        <begin position="1095"/>
        <end position="1112"/>
    </location>
</feature>
<keyword evidence="9" id="KW-0472">Membrane</keyword>
<dbReference type="Proteomes" id="UP000827892">
    <property type="component" value="Chromosome IV"/>
</dbReference>
<feature type="compositionally biased region" description="Polar residues" evidence="10">
    <location>
        <begin position="946"/>
        <end position="955"/>
    </location>
</feature>
<evidence type="ECO:0000256" key="3">
    <source>
        <dbReference type="ARBA" id="ARBA00007647"/>
    </source>
</evidence>
<keyword evidence="7" id="KW-0067">ATP-binding</keyword>
<evidence type="ECO:0000256" key="1">
    <source>
        <dbReference type="ARBA" id="ARBA00004167"/>
    </source>
</evidence>
<feature type="region of interest" description="Disordered" evidence="10">
    <location>
        <begin position="945"/>
        <end position="979"/>
    </location>
</feature>
<accession>A0AAE9ACZ0</accession>
<proteinExistence type="inferred from homology"/>
<dbReference type="PROSITE" id="PS00486">
    <property type="entry name" value="DNA_MISMATCH_REPAIR_2"/>
    <property type="match status" value="1"/>
</dbReference>
<gene>
    <name evidence="12" type="ORF">L3Y34_004792</name>
</gene>
<dbReference type="GO" id="GO:0016020">
    <property type="term" value="C:membrane"/>
    <property type="evidence" value="ECO:0007669"/>
    <property type="project" value="UniProtKB-SubCell"/>
</dbReference>
<evidence type="ECO:0000256" key="10">
    <source>
        <dbReference type="SAM" id="MobiDB-lite"/>
    </source>
</evidence>
<feature type="compositionally biased region" description="Polar residues" evidence="10">
    <location>
        <begin position="1174"/>
        <end position="1190"/>
    </location>
</feature>
<comment type="similarity">
    <text evidence="2">Belongs to the DNA mismatch repair MutS family.</text>
</comment>
<dbReference type="GO" id="GO:0140664">
    <property type="term" value="F:ATP-dependent DNA damage sensor activity"/>
    <property type="evidence" value="ECO:0007669"/>
    <property type="project" value="InterPro"/>
</dbReference>
<feature type="compositionally biased region" description="Polar residues" evidence="10">
    <location>
        <begin position="1128"/>
        <end position="1160"/>
    </location>
</feature>
<dbReference type="GO" id="GO:0006298">
    <property type="term" value="P:mismatch repair"/>
    <property type="evidence" value="ECO:0007669"/>
    <property type="project" value="InterPro"/>
</dbReference>
<dbReference type="Pfam" id="PF01697">
    <property type="entry name" value="Glyco_transf_92"/>
    <property type="match status" value="1"/>
</dbReference>
<feature type="compositionally biased region" description="Polar residues" evidence="10">
    <location>
        <begin position="1061"/>
        <end position="1076"/>
    </location>
</feature>
<dbReference type="SUPFAM" id="SSF52540">
    <property type="entry name" value="P-loop containing nucleoside triphosphate hydrolases"/>
    <property type="match status" value="1"/>
</dbReference>
<comment type="similarity">
    <text evidence="3">Belongs to the glycosyltransferase 92 family.</text>
</comment>
<dbReference type="CDD" id="cd03281">
    <property type="entry name" value="ABC_MSH5_euk"/>
    <property type="match status" value="1"/>
</dbReference>
<name>A0AAE9ACZ0_CAEBR</name>
<dbReference type="FunFam" id="3.40.50.300:FF:000870">
    <property type="entry name" value="MutS protein homolog 4"/>
    <property type="match status" value="1"/>
</dbReference>
<evidence type="ECO:0000256" key="8">
    <source>
        <dbReference type="ARBA" id="ARBA00023125"/>
    </source>
</evidence>
<evidence type="ECO:0000313" key="13">
    <source>
        <dbReference type="Proteomes" id="UP000827892"/>
    </source>
</evidence>
<dbReference type="InterPro" id="IPR045076">
    <property type="entry name" value="MutS"/>
</dbReference>
<feature type="compositionally biased region" description="Basic and acidic residues" evidence="10">
    <location>
        <begin position="1162"/>
        <end position="1171"/>
    </location>
</feature>
<dbReference type="InterPro" id="IPR036187">
    <property type="entry name" value="DNA_mismatch_repair_MutS_sf"/>
</dbReference>
<feature type="region of interest" description="Disordered" evidence="10">
    <location>
        <begin position="880"/>
        <end position="925"/>
    </location>
</feature>
<feature type="compositionally biased region" description="Polar residues" evidence="10">
    <location>
        <begin position="893"/>
        <end position="902"/>
    </location>
</feature>
<evidence type="ECO:0000256" key="5">
    <source>
        <dbReference type="ARBA" id="ARBA00022679"/>
    </source>
</evidence>
<dbReference type="InterPro" id="IPR000432">
    <property type="entry name" value="DNA_mismatch_repair_MutS_C"/>
</dbReference>
<evidence type="ECO:0000256" key="4">
    <source>
        <dbReference type="ARBA" id="ARBA00022676"/>
    </source>
</evidence>